<accession>A0A5C3KN16</accession>
<name>A0A5C3KN16_COPMA</name>
<evidence type="ECO:0008006" key="3">
    <source>
        <dbReference type="Google" id="ProtNLM"/>
    </source>
</evidence>
<dbReference type="EMBL" id="ML210258">
    <property type="protein sequence ID" value="TFK21790.1"/>
    <property type="molecule type" value="Genomic_DNA"/>
</dbReference>
<keyword evidence="2" id="KW-1185">Reference proteome</keyword>
<organism evidence="1 2">
    <name type="scientific">Coprinopsis marcescibilis</name>
    <name type="common">Agaric fungus</name>
    <name type="synonym">Psathyrella marcescibilis</name>
    <dbReference type="NCBI Taxonomy" id="230819"/>
    <lineage>
        <taxon>Eukaryota</taxon>
        <taxon>Fungi</taxon>
        <taxon>Dikarya</taxon>
        <taxon>Basidiomycota</taxon>
        <taxon>Agaricomycotina</taxon>
        <taxon>Agaricomycetes</taxon>
        <taxon>Agaricomycetidae</taxon>
        <taxon>Agaricales</taxon>
        <taxon>Agaricineae</taxon>
        <taxon>Psathyrellaceae</taxon>
        <taxon>Coprinopsis</taxon>
    </lineage>
</organism>
<sequence>MGTSYSTGGPPSILVKLPKNIRLQIADCFNSNDPSVLAATLATRKLRELANLVLYRTISLSMVGQLEERRARVLCRVLKWHPDFSRFIRSLEIVRDPQEQQLRKWVSKNPKKNLQPQPRDADEDTLILYDAFEAIKRNAYDMETIIIPRIIRSARELQEFKLHANDPAPDAPFVKWSMFQPQLQSALEEVFKAQTLKSALISGIDGIPEALLTPLSQNITLLKVVNCKFIVNAKLPPSPIDPKGKYPESYPTEVRKAVSPLRNCFLGPMPLRNKKYWSREIPRLLTQLLYFITYRKDIPILQAILDKSGSSLEFLVVNTTKIFADIKEYADRRTGPQMGPLAWSWEGDGRLDVSKLSELVYLSVDFKAWTAAENGPVESDSEWIWALEILRGLLAAENIRRRRSGRKLSVIRLGVHWDESDRSKCKATWRPKLWQKWDRVLAELVSNGVDLIQIAIHGEPKINRTDSTQKAVTKAKILKDIRTNLPSIGDELKVYYGRTRIVSSI</sequence>
<evidence type="ECO:0000313" key="2">
    <source>
        <dbReference type="Proteomes" id="UP000307440"/>
    </source>
</evidence>
<dbReference type="Proteomes" id="UP000307440">
    <property type="component" value="Unassembled WGS sequence"/>
</dbReference>
<dbReference type="AlphaFoldDB" id="A0A5C3KN16"/>
<proteinExistence type="predicted"/>
<reference evidence="1 2" key="1">
    <citation type="journal article" date="2019" name="Nat. Ecol. Evol.">
        <title>Megaphylogeny resolves global patterns of mushroom evolution.</title>
        <authorList>
            <person name="Varga T."/>
            <person name="Krizsan K."/>
            <person name="Foldi C."/>
            <person name="Dima B."/>
            <person name="Sanchez-Garcia M."/>
            <person name="Sanchez-Ramirez S."/>
            <person name="Szollosi G.J."/>
            <person name="Szarkandi J.G."/>
            <person name="Papp V."/>
            <person name="Albert L."/>
            <person name="Andreopoulos W."/>
            <person name="Angelini C."/>
            <person name="Antonin V."/>
            <person name="Barry K.W."/>
            <person name="Bougher N.L."/>
            <person name="Buchanan P."/>
            <person name="Buyck B."/>
            <person name="Bense V."/>
            <person name="Catcheside P."/>
            <person name="Chovatia M."/>
            <person name="Cooper J."/>
            <person name="Damon W."/>
            <person name="Desjardin D."/>
            <person name="Finy P."/>
            <person name="Geml J."/>
            <person name="Haridas S."/>
            <person name="Hughes K."/>
            <person name="Justo A."/>
            <person name="Karasinski D."/>
            <person name="Kautmanova I."/>
            <person name="Kiss B."/>
            <person name="Kocsube S."/>
            <person name="Kotiranta H."/>
            <person name="LaButti K.M."/>
            <person name="Lechner B.E."/>
            <person name="Liimatainen K."/>
            <person name="Lipzen A."/>
            <person name="Lukacs Z."/>
            <person name="Mihaltcheva S."/>
            <person name="Morgado L.N."/>
            <person name="Niskanen T."/>
            <person name="Noordeloos M.E."/>
            <person name="Ohm R.A."/>
            <person name="Ortiz-Santana B."/>
            <person name="Ovrebo C."/>
            <person name="Racz N."/>
            <person name="Riley R."/>
            <person name="Savchenko A."/>
            <person name="Shiryaev A."/>
            <person name="Soop K."/>
            <person name="Spirin V."/>
            <person name="Szebenyi C."/>
            <person name="Tomsovsky M."/>
            <person name="Tulloss R.E."/>
            <person name="Uehling J."/>
            <person name="Grigoriev I.V."/>
            <person name="Vagvolgyi C."/>
            <person name="Papp T."/>
            <person name="Martin F.M."/>
            <person name="Miettinen O."/>
            <person name="Hibbett D.S."/>
            <person name="Nagy L.G."/>
        </authorList>
    </citation>
    <scope>NUCLEOTIDE SEQUENCE [LARGE SCALE GENOMIC DNA]</scope>
    <source>
        <strain evidence="1 2">CBS 121175</strain>
    </source>
</reference>
<protein>
    <recommendedName>
        <fullName evidence="3">F-box domain-containing protein</fullName>
    </recommendedName>
</protein>
<gene>
    <name evidence="1" type="ORF">FA15DRAFT_715986</name>
</gene>
<evidence type="ECO:0000313" key="1">
    <source>
        <dbReference type="EMBL" id="TFK21790.1"/>
    </source>
</evidence>